<protein>
    <submittedName>
        <fullName evidence="2">Uncharacterized protein</fullName>
    </submittedName>
</protein>
<gene>
    <name evidence="2" type="ORF">ACHAWO_009033</name>
</gene>
<accession>A0ABD3QZR1</accession>
<keyword evidence="3" id="KW-1185">Reference proteome</keyword>
<evidence type="ECO:0000313" key="3">
    <source>
        <dbReference type="Proteomes" id="UP001530400"/>
    </source>
</evidence>
<reference evidence="2 3" key="1">
    <citation type="submission" date="2024-10" db="EMBL/GenBank/DDBJ databases">
        <title>Updated reference genomes for cyclostephanoid diatoms.</title>
        <authorList>
            <person name="Roberts W.R."/>
            <person name="Alverson A.J."/>
        </authorList>
    </citation>
    <scope>NUCLEOTIDE SEQUENCE [LARGE SCALE GENOMIC DNA]</scope>
    <source>
        <strain evidence="2 3">AJA010-31</strain>
    </source>
</reference>
<name>A0ABD3QZR1_9STRA</name>
<evidence type="ECO:0000313" key="2">
    <source>
        <dbReference type="EMBL" id="KAL3805231.1"/>
    </source>
</evidence>
<comment type="caution">
    <text evidence="2">The sequence shown here is derived from an EMBL/GenBank/DDBJ whole genome shotgun (WGS) entry which is preliminary data.</text>
</comment>
<organism evidence="2 3">
    <name type="scientific">Cyclotella atomus</name>
    <dbReference type="NCBI Taxonomy" id="382360"/>
    <lineage>
        <taxon>Eukaryota</taxon>
        <taxon>Sar</taxon>
        <taxon>Stramenopiles</taxon>
        <taxon>Ochrophyta</taxon>
        <taxon>Bacillariophyta</taxon>
        <taxon>Coscinodiscophyceae</taxon>
        <taxon>Thalassiosirophycidae</taxon>
        <taxon>Stephanodiscales</taxon>
        <taxon>Stephanodiscaceae</taxon>
        <taxon>Cyclotella</taxon>
    </lineage>
</organism>
<feature type="region of interest" description="Disordered" evidence="1">
    <location>
        <begin position="118"/>
        <end position="175"/>
    </location>
</feature>
<feature type="compositionally biased region" description="Low complexity" evidence="1">
    <location>
        <begin position="119"/>
        <end position="130"/>
    </location>
</feature>
<feature type="compositionally biased region" description="Basic and acidic residues" evidence="1">
    <location>
        <begin position="133"/>
        <end position="157"/>
    </location>
</feature>
<dbReference type="EMBL" id="JALLPJ020000009">
    <property type="protein sequence ID" value="KAL3805231.1"/>
    <property type="molecule type" value="Genomic_DNA"/>
</dbReference>
<dbReference type="AlphaFoldDB" id="A0ABD3QZR1"/>
<evidence type="ECO:0000256" key="1">
    <source>
        <dbReference type="SAM" id="MobiDB-lite"/>
    </source>
</evidence>
<dbReference type="Proteomes" id="UP001530400">
    <property type="component" value="Unassembled WGS sequence"/>
</dbReference>
<sequence>MEEGPSEVCSPSDQCELCPHHWRLSLESEDETISGEFESCTKWGRRERFDCTLFYEPGSSEKITKSRSEYRPCKYTESDEQLRMLRMQMVCLLIGIMSIRMVKRYKVQSASLFDRRKNAQNNQYNNSSNAGDRGGDKRVRYAQVPREDSMETIELPRTRGAGKVPKSPAPEMPTV</sequence>
<proteinExistence type="predicted"/>